<dbReference type="EMBL" id="SZZH01000001">
    <property type="protein sequence ID" value="TKV60368.1"/>
    <property type="molecule type" value="Genomic_DNA"/>
</dbReference>
<evidence type="ECO:0000259" key="4">
    <source>
        <dbReference type="PROSITE" id="PS50072"/>
    </source>
</evidence>
<keyword evidence="6" id="KW-1185">Reference proteome</keyword>
<feature type="compositionally biased region" description="Low complexity" evidence="2">
    <location>
        <begin position="61"/>
        <end position="87"/>
    </location>
</feature>
<feature type="region of interest" description="Disordered" evidence="2">
    <location>
        <begin position="61"/>
        <end position="95"/>
    </location>
</feature>
<dbReference type="PANTHER" id="PTHR45625">
    <property type="entry name" value="PEPTIDYL-PROLYL CIS-TRANS ISOMERASE-RELATED"/>
    <property type="match status" value="1"/>
</dbReference>
<feature type="compositionally biased region" description="Polar residues" evidence="2">
    <location>
        <begin position="187"/>
        <end position="197"/>
    </location>
</feature>
<keyword evidence="3" id="KW-0472">Membrane</keyword>
<sequence>MPTNQQRREAAKRKLERQLVRRQQQERRRRQRLLVVGVVAAVLVVSGAVWLIFADHSSPATSTASGADGSATPSSTAPSTPCSYPASGAAAKSVSAPDNLSPLNSGTVQAEITLNGSAVPITLDRATAPCGVNAFLSLAQQGFYNDTTCWRLTKSAGLNVLQCGDPSGQGNGGPGYSYASEPPTGNVDPTTGQSTGDSYPVGTIALANAGASDTGSQFFIVYGDSPGLTPQYTVLGKVDGNGMDVVQQIAAGGTANGAQDGAPATTATISKVVVPEDALQGSGTYATPSASTDVPGLDPSAVDGGAAPTDASSDPATGSPEASAPETSAPASS</sequence>
<feature type="region of interest" description="Disordered" evidence="2">
    <location>
        <begin position="1"/>
        <end position="27"/>
    </location>
</feature>
<evidence type="ECO:0000256" key="1">
    <source>
        <dbReference type="ARBA" id="ARBA00002388"/>
    </source>
</evidence>
<dbReference type="InterPro" id="IPR044666">
    <property type="entry name" value="Cyclophilin_A-like"/>
</dbReference>
<organism evidence="5 6">
    <name type="scientific">Nakamurella flava</name>
    <dbReference type="NCBI Taxonomy" id="2576308"/>
    <lineage>
        <taxon>Bacteria</taxon>
        <taxon>Bacillati</taxon>
        <taxon>Actinomycetota</taxon>
        <taxon>Actinomycetes</taxon>
        <taxon>Nakamurellales</taxon>
        <taxon>Nakamurellaceae</taxon>
        <taxon>Nakamurella</taxon>
    </lineage>
</organism>
<dbReference type="GO" id="GO:0003755">
    <property type="term" value="F:peptidyl-prolyl cis-trans isomerase activity"/>
    <property type="evidence" value="ECO:0007669"/>
    <property type="project" value="InterPro"/>
</dbReference>
<protein>
    <submittedName>
        <fullName evidence="5">Peptidylprolyl isomerase</fullName>
    </submittedName>
</protein>
<dbReference type="CDD" id="cd00317">
    <property type="entry name" value="cyclophilin"/>
    <property type="match status" value="1"/>
</dbReference>
<evidence type="ECO:0000256" key="3">
    <source>
        <dbReference type="SAM" id="Phobius"/>
    </source>
</evidence>
<feature type="compositionally biased region" description="Basic and acidic residues" evidence="2">
    <location>
        <begin position="1"/>
        <end position="26"/>
    </location>
</feature>
<name>A0A4U6QJV1_9ACTN</name>
<evidence type="ECO:0000313" key="5">
    <source>
        <dbReference type="EMBL" id="TKV60368.1"/>
    </source>
</evidence>
<dbReference type="SUPFAM" id="SSF50891">
    <property type="entry name" value="Cyclophilin-like"/>
    <property type="match status" value="1"/>
</dbReference>
<dbReference type="InterPro" id="IPR002130">
    <property type="entry name" value="Cyclophilin-type_PPIase_dom"/>
</dbReference>
<feature type="transmembrane region" description="Helical" evidence="3">
    <location>
        <begin position="33"/>
        <end position="53"/>
    </location>
</feature>
<dbReference type="PANTHER" id="PTHR45625:SF3">
    <property type="entry name" value="PEPTIDYL-PROLYL CIS-TRANS ISOMERASE B-RELATED"/>
    <property type="match status" value="1"/>
</dbReference>
<comment type="caution">
    <text evidence="5">The sequence shown here is derived from an EMBL/GenBank/DDBJ whole genome shotgun (WGS) entry which is preliminary data.</text>
</comment>
<accession>A0A4U6QJV1</accession>
<dbReference type="Gene3D" id="2.40.100.10">
    <property type="entry name" value="Cyclophilin-like"/>
    <property type="match status" value="1"/>
</dbReference>
<feature type="compositionally biased region" description="Low complexity" evidence="2">
    <location>
        <begin position="319"/>
        <end position="333"/>
    </location>
</feature>
<keyword evidence="3" id="KW-0812">Transmembrane</keyword>
<dbReference type="PROSITE" id="PS50072">
    <property type="entry name" value="CSA_PPIASE_2"/>
    <property type="match status" value="1"/>
</dbReference>
<gene>
    <name evidence="5" type="ORF">FDO65_01225</name>
</gene>
<evidence type="ECO:0000256" key="2">
    <source>
        <dbReference type="SAM" id="MobiDB-lite"/>
    </source>
</evidence>
<feature type="domain" description="PPIase cyclophilin-type" evidence="4">
    <location>
        <begin position="119"/>
        <end position="274"/>
    </location>
</feature>
<proteinExistence type="predicted"/>
<dbReference type="InterPro" id="IPR029000">
    <property type="entry name" value="Cyclophilin-like_dom_sf"/>
</dbReference>
<keyword evidence="3" id="KW-1133">Transmembrane helix</keyword>
<dbReference type="RefSeq" id="WP_137447672.1">
    <property type="nucleotide sequence ID" value="NZ_SZZH01000001.1"/>
</dbReference>
<feature type="region of interest" description="Disordered" evidence="2">
    <location>
        <begin position="282"/>
        <end position="333"/>
    </location>
</feature>
<dbReference type="Proteomes" id="UP000306985">
    <property type="component" value="Unassembled WGS sequence"/>
</dbReference>
<dbReference type="Pfam" id="PF00160">
    <property type="entry name" value="Pro_isomerase"/>
    <property type="match status" value="1"/>
</dbReference>
<dbReference type="AlphaFoldDB" id="A0A4U6QJV1"/>
<feature type="compositionally biased region" description="Polar residues" evidence="2">
    <location>
        <begin position="282"/>
        <end position="292"/>
    </location>
</feature>
<comment type="function">
    <text evidence="1">PPIases accelerate the folding of proteins. It catalyzes the cis-trans isomerization of proline imidic peptide bonds in oligopeptides.</text>
</comment>
<keyword evidence="5" id="KW-0413">Isomerase</keyword>
<feature type="region of interest" description="Disordered" evidence="2">
    <location>
        <begin position="170"/>
        <end position="197"/>
    </location>
</feature>
<evidence type="ECO:0000313" key="6">
    <source>
        <dbReference type="Proteomes" id="UP000306985"/>
    </source>
</evidence>
<dbReference type="OrthoDB" id="5507614at2"/>
<reference evidence="5 6" key="1">
    <citation type="submission" date="2019-05" db="EMBL/GenBank/DDBJ databases">
        <title>Nakamurella sp. N5BH11, whole genome shotgun sequence.</title>
        <authorList>
            <person name="Tuo L."/>
        </authorList>
    </citation>
    <scope>NUCLEOTIDE SEQUENCE [LARGE SCALE GENOMIC DNA]</scope>
    <source>
        <strain evidence="5 6">N5BH11</strain>
    </source>
</reference>